<dbReference type="Gene3D" id="3.80.10.10">
    <property type="entry name" value="Ribonuclease Inhibitor"/>
    <property type="match status" value="2"/>
</dbReference>
<dbReference type="SUPFAM" id="SSF52047">
    <property type="entry name" value="RNI-like"/>
    <property type="match status" value="1"/>
</dbReference>
<sequence>MSGGTSCVTPSISDTLVFPVKRFWIRPQSTQNRDSGYSREPSDVSGTFEESQLRLLKSRGTSFAGCNKKCTGFHNLPRNVLVCIFSHFLEREIGRVLAHVCRHWWLASHHPTLWRHLEFNGGCVPISVICRVLRRAPQLESVKFIAVPDDHLCDQVIRVSGYISKSPGLDPRHFQNVSIKQWVWNRFKLSLVRTNEELLECNVGVRSVSVKYCTGKEEHLPESVLRNLVVSCHKLCCLDLKGTQFYAQRFYQDLVNLAHLKSLNLGLNRFLKAQDLMLVAINCRGLEELRLSRRRTNSEQHTLTDPDASFLFHNMRYSLTSLKFDAQGLGAETFQAILSCSLLENLCLTNALFLTGDLFQSIPKKLPNLTKLKVTKACQLSTHDFTNMFTFEREKMNKLTSLNISGCWRLDDFGLKAIVDTTFKSLEQLSLHSCKSLTSDGIDYSKIQIDGQTDSLHEI</sequence>
<feature type="domain" description="F-box" evidence="1">
    <location>
        <begin position="74"/>
        <end position="118"/>
    </location>
</feature>
<organism evidence="2">
    <name type="scientific">Timema monikensis</name>
    <dbReference type="NCBI Taxonomy" id="170555"/>
    <lineage>
        <taxon>Eukaryota</taxon>
        <taxon>Metazoa</taxon>
        <taxon>Ecdysozoa</taxon>
        <taxon>Arthropoda</taxon>
        <taxon>Hexapoda</taxon>
        <taxon>Insecta</taxon>
        <taxon>Pterygota</taxon>
        <taxon>Neoptera</taxon>
        <taxon>Polyneoptera</taxon>
        <taxon>Phasmatodea</taxon>
        <taxon>Timematodea</taxon>
        <taxon>Timematoidea</taxon>
        <taxon>Timematidae</taxon>
        <taxon>Timema</taxon>
    </lineage>
</organism>
<dbReference type="EMBL" id="OB800114">
    <property type="protein sequence ID" value="CAD7435425.1"/>
    <property type="molecule type" value="Genomic_DNA"/>
</dbReference>
<protein>
    <recommendedName>
        <fullName evidence="1">F-box domain-containing protein</fullName>
    </recommendedName>
</protein>
<dbReference type="Pfam" id="PF12937">
    <property type="entry name" value="F-box-like"/>
    <property type="match status" value="1"/>
</dbReference>
<evidence type="ECO:0000313" key="2">
    <source>
        <dbReference type="EMBL" id="CAD7435425.1"/>
    </source>
</evidence>
<dbReference type="InterPro" id="IPR001810">
    <property type="entry name" value="F-box_dom"/>
</dbReference>
<evidence type="ECO:0000259" key="1">
    <source>
        <dbReference type="Pfam" id="PF12937"/>
    </source>
</evidence>
<dbReference type="AlphaFoldDB" id="A0A7R9HUK6"/>
<name>A0A7R9HUK6_9NEOP</name>
<accession>A0A7R9HUK6</accession>
<dbReference type="SUPFAM" id="SSF81383">
    <property type="entry name" value="F-box domain"/>
    <property type="match status" value="1"/>
</dbReference>
<gene>
    <name evidence="2" type="ORF">TMSB3V08_LOCUS12071</name>
</gene>
<dbReference type="PANTHER" id="PTHR38926">
    <property type="entry name" value="F-BOX DOMAIN CONTAINING PROTEIN, EXPRESSED"/>
    <property type="match status" value="1"/>
</dbReference>
<reference evidence="2" key="1">
    <citation type="submission" date="2020-11" db="EMBL/GenBank/DDBJ databases">
        <authorList>
            <person name="Tran Van P."/>
        </authorList>
    </citation>
    <scope>NUCLEOTIDE SEQUENCE</scope>
</reference>
<dbReference type="PANTHER" id="PTHR38926:SF5">
    <property type="entry name" value="F-BOX AND LEUCINE-RICH REPEAT PROTEIN 6"/>
    <property type="match status" value="1"/>
</dbReference>
<proteinExistence type="predicted"/>
<dbReference type="InterPro" id="IPR032675">
    <property type="entry name" value="LRR_dom_sf"/>
</dbReference>
<dbReference type="Gene3D" id="1.20.1280.50">
    <property type="match status" value="1"/>
</dbReference>
<dbReference type="InterPro" id="IPR036047">
    <property type="entry name" value="F-box-like_dom_sf"/>
</dbReference>